<proteinExistence type="evidence at transcript level"/>
<keyword evidence="2" id="KW-0104">Cadmium</keyword>
<keyword evidence="4" id="KW-0480">Metal-thiolate cluster</keyword>
<accession>Q7YZP1</accession>
<evidence type="ECO:0000256" key="1">
    <source>
        <dbReference type="ARBA" id="ARBA00005508"/>
    </source>
</evidence>
<sequence length="70" mass="7059">MSGKGENCTAECKSDPCACGDSCKCGEGCACTTCVKTEAKTTCKCGESCKCEGCKEGEACKCESGCASCK</sequence>
<reference evidence="5" key="1">
    <citation type="submission" date="2002-05" db="EMBL/GenBank/DDBJ databases">
        <title>A new metallothionein from the giant keyhole limpet Megathura crenulata.</title>
        <authorList>
            <person name="Lieb B."/>
        </authorList>
    </citation>
    <scope>NUCLEOTIDE SEQUENCE</scope>
</reference>
<comment type="similarity">
    <text evidence="1">Belongs to the metallothionein superfamily. Type 2 family.</text>
</comment>
<keyword evidence="3" id="KW-0479">Metal-binding</keyword>
<dbReference type="GO" id="GO:0046872">
    <property type="term" value="F:metal ion binding"/>
    <property type="evidence" value="ECO:0007669"/>
    <property type="project" value="UniProtKB-KW"/>
</dbReference>
<dbReference type="PRINTS" id="PR00875">
    <property type="entry name" value="MTMOLLUSC"/>
</dbReference>
<dbReference type="InterPro" id="IPR001008">
    <property type="entry name" value="Metalthion_mollusc"/>
</dbReference>
<evidence type="ECO:0000313" key="5">
    <source>
        <dbReference type="EMBL" id="AAM51554.1"/>
    </source>
</evidence>
<evidence type="ECO:0000256" key="3">
    <source>
        <dbReference type="ARBA" id="ARBA00022723"/>
    </source>
</evidence>
<name>Q7YZP1_MEGCR</name>
<evidence type="ECO:0000256" key="2">
    <source>
        <dbReference type="ARBA" id="ARBA00022539"/>
    </source>
</evidence>
<dbReference type="AlphaFoldDB" id="Q7YZP1"/>
<evidence type="ECO:0000256" key="4">
    <source>
        <dbReference type="ARBA" id="ARBA00022851"/>
    </source>
</evidence>
<protein>
    <submittedName>
        <fullName evidence="5">Metallothionein</fullName>
    </submittedName>
</protein>
<dbReference type="EMBL" id="AY102647">
    <property type="protein sequence ID" value="AAM51554.1"/>
    <property type="molecule type" value="mRNA"/>
</dbReference>
<organism evidence="5">
    <name type="scientific">Megathura crenulata</name>
    <name type="common">Giant keyhole limpet</name>
    <dbReference type="NCBI Taxonomy" id="55429"/>
    <lineage>
        <taxon>Eukaryota</taxon>
        <taxon>Metazoa</taxon>
        <taxon>Spiralia</taxon>
        <taxon>Lophotrochozoa</taxon>
        <taxon>Mollusca</taxon>
        <taxon>Gastropoda</taxon>
        <taxon>Vetigastropoda</taxon>
        <taxon>Lepetellida</taxon>
        <taxon>Fissurelloidea</taxon>
        <taxon>Fissurellidae</taxon>
        <taxon>Megathura</taxon>
    </lineage>
</organism>